<feature type="transmembrane region" description="Helical" evidence="8">
    <location>
        <begin position="146"/>
        <end position="170"/>
    </location>
</feature>
<proteinExistence type="inferred from homology"/>
<dbReference type="Proteomes" id="UP000095488">
    <property type="component" value="Unassembled WGS sequence"/>
</dbReference>
<evidence type="ECO:0000256" key="7">
    <source>
        <dbReference type="ARBA" id="ARBA00023136"/>
    </source>
</evidence>
<evidence type="ECO:0000313" key="9">
    <source>
        <dbReference type="EMBL" id="CUN67484.1"/>
    </source>
</evidence>
<name>A0ABP2ANZ5_SARVE</name>
<keyword evidence="10" id="KW-1185">Reference proteome</keyword>
<evidence type="ECO:0000256" key="1">
    <source>
        <dbReference type="ARBA" id="ARBA00004651"/>
    </source>
</evidence>
<keyword evidence="4" id="KW-1003">Cell membrane</keyword>
<dbReference type="RefSeq" id="WP_055257895.1">
    <property type="nucleotide sequence ID" value="NZ_CABIXL010000002.1"/>
</dbReference>
<comment type="caution">
    <text evidence="9">The sequence shown here is derived from an EMBL/GenBank/DDBJ whole genome shotgun (WGS) entry which is preliminary data.</text>
</comment>
<evidence type="ECO:0000256" key="6">
    <source>
        <dbReference type="ARBA" id="ARBA00022989"/>
    </source>
</evidence>
<feature type="transmembrane region" description="Helical" evidence="8">
    <location>
        <begin position="60"/>
        <end position="82"/>
    </location>
</feature>
<feature type="transmembrane region" description="Helical" evidence="8">
    <location>
        <begin position="34"/>
        <end position="54"/>
    </location>
</feature>
<evidence type="ECO:0000256" key="3">
    <source>
        <dbReference type="ARBA" id="ARBA00022448"/>
    </source>
</evidence>
<dbReference type="CDD" id="cd13428">
    <property type="entry name" value="UreI_AmiS"/>
    <property type="match status" value="1"/>
</dbReference>
<dbReference type="Gene3D" id="1.25.40.600">
    <property type="match status" value="1"/>
</dbReference>
<dbReference type="Pfam" id="PF02293">
    <property type="entry name" value="AmiS_UreI"/>
    <property type="match status" value="1"/>
</dbReference>
<keyword evidence="5 8" id="KW-0812">Transmembrane</keyword>
<gene>
    <name evidence="9" type="primary">ureI_1</name>
    <name evidence="9" type="ORF">ERS852473_00818</name>
</gene>
<evidence type="ECO:0000313" key="10">
    <source>
        <dbReference type="Proteomes" id="UP000095488"/>
    </source>
</evidence>
<keyword evidence="6 8" id="KW-1133">Transmembrane helix</keyword>
<comment type="subcellular location">
    <subcellularLocation>
        <location evidence="1">Cell membrane</location>
        <topology evidence="1">Multi-pass membrane protein</topology>
    </subcellularLocation>
</comment>
<evidence type="ECO:0000256" key="2">
    <source>
        <dbReference type="ARBA" id="ARBA00010068"/>
    </source>
</evidence>
<evidence type="ECO:0000256" key="5">
    <source>
        <dbReference type="ARBA" id="ARBA00022692"/>
    </source>
</evidence>
<reference evidence="9 10" key="1">
    <citation type="submission" date="2015-09" db="EMBL/GenBank/DDBJ databases">
        <authorList>
            <consortium name="Pathogen Informatics"/>
            <person name="Wu L."/>
            <person name="Ma J."/>
        </authorList>
    </citation>
    <scope>NUCLEOTIDE SEQUENCE [LARGE SCALE GENOMIC DNA]</scope>
    <source>
        <strain evidence="9 10">2789STDY5834858</strain>
    </source>
</reference>
<dbReference type="EMBL" id="CYZR01000002">
    <property type="protein sequence ID" value="CUN67484.1"/>
    <property type="molecule type" value="Genomic_DNA"/>
</dbReference>
<dbReference type="InterPro" id="IPR003211">
    <property type="entry name" value="AmiSUreI_transpt"/>
</dbReference>
<feature type="transmembrane region" description="Helical" evidence="8">
    <location>
        <begin position="89"/>
        <end position="106"/>
    </location>
</feature>
<keyword evidence="7 8" id="KW-0472">Membrane</keyword>
<feature type="transmembrane region" description="Helical" evidence="8">
    <location>
        <begin position="6"/>
        <end position="22"/>
    </location>
</feature>
<dbReference type="InterPro" id="IPR038523">
    <property type="entry name" value="AmiSUreI_transpt_sf"/>
</dbReference>
<sequence>MLGVVLLYVAIVLISNGIARLCKIDSKSQSIMNLFTGGLSVICNVIVIVFGEISGSTSEFYAAATGLLFGFTYLYIALNGIFNLDQRLYGWYSLFVAVNSIPAGILCFLDGGFFNISMAIIGWLWGVLWLTGWIETVAKKNLGKFVGFLSVFEGIVTAWIPGFMMIAGWWH</sequence>
<protein>
    <submittedName>
        <fullName evidence="9">Urease accessory protein UreI</fullName>
    </submittedName>
</protein>
<organism evidence="9 10">
    <name type="scientific">Sarcina ventriculi</name>
    <name type="common">Clostridium ventriculi</name>
    <dbReference type="NCBI Taxonomy" id="1267"/>
    <lineage>
        <taxon>Bacteria</taxon>
        <taxon>Bacillati</taxon>
        <taxon>Bacillota</taxon>
        <taxon>Clostridia</taxon>
        <taxon>Eubacteriales</taxon>
        <taxon>Clostridiaceae</taxon>
        <taxon>Sarcina</taxon>
    </lineage>
</organism>
<accession>A0ABP2ANZ5</accession>
<evidence type="ECO:0000256" key="8">
    <source>
        <dbReference type="SAM" id="Phobius"/>
    </source>
</evidence>
<keyword evidence="3" id="KW-0813">Transport</keyword>
<feature type="transmembrane region" description="Helical" evidence="8">
    <location>
        <begin position="112"/>
        <end position="134"/>
    </location>
</feature>
<comment type="similarity">
    <text evidence="2">Belongs to the AmiS/UreI family.</text>
</comment>
<evidence type="ECO:0000256" key="4">
    <source>
        <dbReference type="ARBA" id="ARBA00022475"/>
    </source>
</evidence>